<keyword evidence="3" id="KW-1185">Reference proteome</keyword>
<evidence type="ECO:0000313" key="3">
    <source>
        <dbReference type="Proteomes" id="UP001200034"/>
    </source>
</evidence>
<reference evidence="2" key="1">
    <citation type="journal article" date="2021" name="Mol. Ecol. Resour.">
        <title>Phylogenomic analyses of the genus Drosophila reveals genomic signals of climate adaptation.</title>
        <authorList>
            <person name="Li F."/>
            <person name="Rane R.V."/>
            <person name="Luria V."/>
            <person name="Xiong Z."/>
            <person name="Chen J."/>
            <person name="Li Z."/>
            <person name="Catullo R.A."/>
            <person name="Griffin P.C."/>
            <person name="Schiffer M."/>
            <person name="Pearce S."/>
            <person name="Lee S.F."/>
            <person name="McElroy K."/>
            <person name="Stocker A."/>
            <person name="Shirriffs J."/>
            <person name="Cockerell F."/>
            <person name="Coppin C."/>
            <person name="Sgro C.M."/>
            <person name="Karger A."/>
            <person name="Cain J.W."/>
            <person name="Weber J.A."/>
            <person name="Santpere G."/>
            <person name="Kirschner M.W."/>
            <person name="Hoffmann A.A."/>
            <person name="Oakeshott J.G."/>
            <person name="Zhang G."/>
        </authorList>
    </citation>
    <scope>NUCLEOTIDE SEQUENCE</scope>
    <source>
        <strain evidence="2">BGI-SZ-2011g</strain>
    </source>
</reference>
<name>A0AAD4PLU5_9MUSC</name>
<evidence type="ECO:0000313" key="2">
    <source>
        <dbReference type="EMBL" id="KAH8371526.1"/>
    </source>
</evidence>
<protein>
    <submittedName>
        <fullName evidence="2">Uncharacterized protein</fullName>
    </submittedName>
</protein>
<evidence type="ECO:0000256" key="1">
    <source>
        <dbReference type="SAM" id="MobiDB-lite"/>
    </source>
</evidence>
<feature type="region of interest" description="Disordered" evidence="1">
    <location>
        <begin position="1"/>
        <end position="29"/>
    </location>
</feature>
<organism evidence="2 3">
    <name type="scientific">Drosophila rubida</name>
    <dbReference type="NCBI Taxonomy" id="30044"/>
    <lineage>
        <taxon>Eukaryota</taxon>
        <taxon>Metazoa</taxon>
        <taxon>Ecdysozoa</taxon>
        <taxon>Arthropoda</taxon>
        <taxon>Hexapoda</taxon>
        <taxon>Insecta</taxon>
        <taxon>Pterygota</taxon>
        <taxon>Neoptera</taxon>
        <taxon>Endopterygota</taxon>
        <taxon>Diptera</taxon>
        <taxon>Brachycera</taxon>
        <taxon>Muscomorpha</taxon>
        <taxon>Ephydroidea</taxon>
        <taxon>Drosophilidae</taxon>
        <taxon>Drosophila</taxon>
    </lineage>
</organism>
<comment type="caution">
    <text evidence="2">The sequence shown here is derived from an EMBL/GenBank/DDBJ whole genome shotgun (WGS) entry which is preliminary data.</text>
</comment>
<feature type="region of interest" description="Disordered" evidence="1">
    <location>
        <begin position="76"/>
        <end position="117"/>
    </location>
</feature>
<feature type="compositionally biased region" description="Acidic residues" evidence="1">
    <location>
        <begin position="76"/>
        <end position="92"/>
    </location>
</feature>
<gene>
    <name evidence="2" type="ORF">KR093_007863</name>
</gene>
<dbReference type="AlphaFoldDB" id="A0AAD4PLU5"/>
<accession>A0AAD4PLU5</accession>
<dbReference type="Proteomes" id="UP001200034">
    <property type="component" value="Unassembled WGS sequence"/>
</dbReference>
<dbReference type="EMBL" id="JAJJHW010002585">
    <property type="protein sequence ID" value="KAH8371526.1"/>
    <property type="molecule type" value="Genomic_DNA"/>
</dbReference>
<proteinExistence type="predicted"/>
<sequence length="117" mass="12935">MSLPLESAMKPDLIGDDDELPTTSKSGGDVFGEIDKRLGMLLDRANKLELTLARLNENPLNEDNDMFMILSGEEEYSFEDDIESTDPDDWDLEAPGSDNNDVDAGPVEKIDLNANED</sequence>